<evidence type="ECO:0000256" key="5">
    <source>
        <dbReference type="ARBA" id="ARBA00022679"/>
    </source>
</evidence>
<dbReference type="PRINTS" id="PR00344">
    <property type="entry name" value="BCTRLSENSOR"/>
</dbReference>
<reference evidence="14 15" key="1">
    <citation type="submission" date="2016-10" db="EMBL/GenBank/DDBJ databases">
        <authorList>
            <person name="de Groot N.N."/>
        </authorList>
    </citation>
    <scope>NUCLEOTIDE SEQUENCE [LARGE SCALE GENOMIC DNA]</scope>
    <source>
        <strain evidence="14 15">L14</strain>
    </source>
</reference>
<dbReference type="PANTHER" id="PTHR45436:SF5">
    <property type="entry name" value="SENSOR HISTIDINE KINASE TRCS"/>
    <property type="match status" value="1"/>
</dbReference>
<dbReference type="InterPro" id="IPR036097">
    <property type="entry name" value="HisK_dim/P_sf"/>
</dbReference>
<dbReference type="FunFam" id="3.30.565.10:FF:000006">
    <property type="entry name" value="Sensor histidine kinase WalK"/>
    <property type="match status" value="1"/>
</dbReference>
<dbReference type="InterPro" id="IPR036890">
    <property type="entry name" value="HATPase_C_sf"/>
</dbReference>
<dbReference type="SUPFAM" id="SSF47384">
    <property type="entry name" value="Homodimeric domain of signal transducing histidine kinase"/>
    <property type="match status" value="1"/>
</dbReference>
<dbReference type="InterPro" id="IPR003660">
    <property type="entry name" value="HAMP_dom"/>
</dbReference>
<keyword evidence="8 11" id="KW-1133">Transmembrane helix</keyword>
<keyword evidence="7 14" id="KW-0418">Kinase</keyword>
<evidence type="ECO:0000313" key="14">
    <source>
        <dbReference type="EMBL" id="SFA89990.1"/>
    </source>
</evidence>
<dbReference type="SMART" id="SM00388">
    <property type="entry name" value="HisKA"/>
    <property type="match status" value="1"/>
</dbReference>
<keyword evidence="9" id="KW-0902">Two-component regulatory system</keyword>
<proteinExistence type="predicted"/>
<dbReference type="InterPro" id="IPR050428">
    <property type="entry name" value="TCS_sensor_his_kinase"/>
</dbReference>
<dbReference type="PROSITE" id="PS50885">
    <property type="entry name" value="HAMP"/>
    <property type="match status" value="1"/>
</dbReference>
<dbReference type="Pfam" id="PF00672">
    <property type="entry name" value="HAMP"/>
    <property type="match status" value="1"/>
</dbReference>
<evidence type="ECO:0000256" key="11">
    <source>
        <dbReference type="SAM" id="Phobius"/>
    </source>
</evidence>
<dbReference type="InterPro" id="IPR003594">
    <property type="entry name" value="HATPase_dom"/>
</dbReference>
<evidence type="ECO:0000256" key="3">
    <source>
        <dbReference type="ARBA" id="ARBA00012438"/>
    </source>
</evidence>
<evidence type="ECO:0000256" key="2">
    <source>
        <dbReference type="ARBA" id="ARBA00004370"/>
    </source>
</evidence>
<evidence type="ECO:0000256" key="10">
    <source>
        <dbReference type="ARBA" id="ARBA00023136"/>
    </source>
</evidence>
<dbReference type="SMART" id="SM00387">
    <property type="entry name" value="HATPase_c"/>
    <property type="match status" value="1"/>
</dbReference>
<dbReference type="GO" id="GO:0000155">
    <property type="term" value="F:phosphorelay sensor kinase activity"/>
    <property type="evidence" value="ECO:0007669"/>
    <property type="project" value="InterPro"/>
</dbReference>
<keyword evidence="5" id="KW-0808">Transferase</keyword>
<feature type="transmembrane region" description="Helical" evidence="11">
    <location>
        <begin position="218"/>
        <end position="238"/>
    </location>
</feature>
<dbReference type="CDD" id="cd06225">
    <property type="entry name" value="HAMP"/>
    <property type="match status" value="1"/>
</dbReference>
<evidence type="ECO:0000256" key="8">
    <source>
        <dbReference type="ARBA" id="ARBA00022989"/>
    </source>
</evidence>
<feature type="domain" description="HAMP" evidence="13">
    <location>
        <begin position="239"/>
        <end position="291"/>
    </location>
</feature>
<dbReference type="Proteomes" id="UP000183843">
    <property type="component" value="Unassembled WGS sequence"/>
</dbReference>
<dbReference type="CDD" id="cd00082">
    <property type="entry name" value="HisKA"/>
    <property type="match status" value="1"/>
</dbReference>
<evidence type="ECO:0000259" key="13">
    <source>
        <dbReference type="PROSITE" id="PS50885"/>
    </source>
</evidence>
<keyword evidence="10 11" id="KW-0472">Membrane</keyword>
<evidence type="ECO:0000256" key="4">
    <source>
        <dbReference type="ARBA" id="ARBA00022553"/>
    </source>
</evidence>
<evidence type="ECO:0000256" key="1">
    <source>
        <dbReference type="ARBA" id="ARBA00000085"/>
    </source>
</evidence>
<keyword evidence="4" id="KW-0597">Phosphoprotein</keyword>
<dbReference type="RefSeq" id="WP_081351308.1">
    <property type="nucleotide sequence ID" value="NZ_FOJX01000003.1"/>
</dbReference>
<feature type="domain" description="Histidine kinase" evidence="12">
    <location>
        <begin position="299"/>
        <end position="511"/>
    </location>
</feature>
<evidence type="ECO:0000256" key="6">
    <source>
        <dbReference type="ARBA" id="ARBA00022692"/>
    </source>
</evidence>
<gene>
    <name evidence="14" type="ORF">SAMN05216587_103138</name>
</gene>
<dbReference type="GO" id="GO:0005886">
    <property type="term" value="C:plasma membrane"/>
    <property type="evidence" value="ECO:0007669"/>
    <property type="project" value="TreeGrafter"/>
</dbReference>
<evidence type="ECO:0000313" key="15">
    <source>
        <dbReference type="Proteomes" id="UP000183843"/>
    </source>
</evidence>
<dbReference type="CDD" id="cd00075">
    <property type="entry name" value="HATPase"/>
    <property type="match status" value="1"/>
</dbReference>
<organism evidence="14 15">
    <name type="scientific">Selenomonas ruminantium</name>
    <dbReference type="NCBI Taxonomy" id="971"/>
    <lineage>
        <taxon>Bacteria</taxon>
        <taxon>Bacillati</taxon>
        <taxon>Bacillota</taxon>
        <taxon>Negativicutes</taxon>
        <taxon>Selenomonadales</taxon>
        <taxon>Selenomonadaceae</taxon>
        <taxon>Selenomonas</taxon>
    </lineage>
</organism>
<evidence type="ECO:0000256" key="9">
    <source>
        <dbReference type="ARBA" id="ARBA00023012"/>
    </source>
</evidence>
<dbReference type="InterPro" id="IPR003661">
    <property type="entry name" value="HisK_dim/P_dom"/>
</dbReference>
<dbReference type="InterPro" id="IPR004358">
    <property type="entry name" value="Sig_transdc_His_kin-like_C"/>
</dbReference>
<dbReference type="Pfam" id="PF02518">
    <property type="entry name" value="HATPase_c"/>
    <property type="match status" value="1"/>
</dbReference>
<keyword evidence="6 11" id="KW-0812">Transmembrane</keyword>
<dbReference type="FunFam" id="1.10.287.130:FF:000001">
    <property type="entry name" value="Two-component sensor histidine kinase"/>
    <property type="match status" value="1"/>
</dbReference>
<name>A0A1I0WPA8_SELRU</name>
<accession>A0A1I0WPA8</accession>
<comment type="catalytic activity">
    <reaction evidence="1">
        <text>ATP + protein L-histidine = ADP + protein N-phospho-L-histidine.</text>
        <dbReference type="EC" id="2.7.13.3"/>
    </reaction>
</comment>
<evidence type="ECO:0000259" key="12">
    <source>
        <dbReference type="PROSITE" id="PS50109"/>
    </source>
</evidence>
<sequence>MKQSLLKKMLLYFSAVLLLFSLLMGTLFSLLFARHSQEVHQEEMQKRALALAAAIPAMEEATKIMQSEDETYTDTYSQSTELLPGRGRGHHGRMMHQSQGWCRRQYSEPNNNATAFFQQLNELGEGEVWLVSAGSRMIRSYGAENKDVLTDLPPEAEELIVEVLQGQSVHSRAFSPLLGTPSITVAAPIYQNGQISGAVLLHHSLKNMEKSQWQGIRLLGLSLLLALLLTAVLAAILARHFTRPLLKMQQTARAFASGDLTARTGIRQQDEIGQLAADLDTLGTELQQSRTERQDFLTAISHELRTPLTVLRGTLELLWQDLTSTPEQKSRCQEQALSSLATLERLVGDLLELTRLQNPGFLLQKETLDVKEAFQDAVRQMQIMAAAKHIKIVTEFHQPQIIEGDYGRLRQLLVILLDNAVKFSPEETSITVAQEITPQGWQFSVTDQGCGIPPEELSHIFDKFRTSRGQENRQGTGLGLAIAQEIAQRHGLRLACESQIDQGSKFSIIAE</sequence>
<dbReference type="Gene3D" id="6.10.340.10">
    <property type="match status" value="1"/>
</dbReference>
<dbReference type="Gene3D" id="1.10.287.130">
    <property type="match status" value="1"/>
</dbReference>
<dbReference type="InterPro" id="IPR005467">
    <property type="entry name" value="His_kinase_dom"/>
</dbReference>
<dbReference type="Pfam" id="PF00512">
    <property type="entry name" value="HisKA"/>
    <property type="match status" value="1"/>
</dbReference>
<dbReference type="PROSITE" id="PS50109">
    <property type="entry name" value="HIS_KIN"/>
    <property type="match status" value="1"/>
</dbReference>
<dbReference type="EMBL" id="FOJX01000003">
    <property type="protein sequence ID" value="SFA89990.1"/>
    <property type="molecule type" value="Genomic_DNA"/>
</dbReference>
<dbReference type="Gene3D" id="3.30.565.10">
    <property type="entry name" value="Histidine kinase-like ATPase, C-terminal domain"/>
    <property type="match status" value="1"/>
</dbReference>
<dbReference type="SMART" id="SM00304">
    <property type="entry name" value="HAMP"/>
    <property type="match status" value="1"/>
</dbReference>
<protein>
    <recommendedName>
        <fullName evidence="3">histidine kinase</fullName>
        <ecNumber evidence="3">2.7.13.3</ecNumber>
    </recommendedName>
</protein>
<dbReference type="SUPFAM" id="SSF158472">
    <property type="entry name" value="HAMP domain-like"/>
    <property type="match status" value="1"/>
</dbReference>
<comment type="subcellular location">
    <subcellularLocation>
        <location evidence="2">Membrane</location>
    </subcellularLocation>
</comment>
<dbReference type="EC" id="2.7.13.3" evidence="3"/>
<dbReference type="SUPFAM" id="SSF55874">
    <property type="entry name" value="ATPase domain of HSP90 chaperone/DNA topoisomerase II/histidine kinase"/>
    <property type="match status" value="1"/>
</dbReference>
<dbReference type="AlphaFoldDB" id="A0A1I0WPA8"/>
<dbReference type="PANTHER" id="PTHR45436">
    <property type="entry name" value="SENSOR HISTIDINE KINASE YKOH"/>
    <property type="match status" value="1"/>
</dbReference>
<evidence type="ECO:0000256" key="7">
    <source>
        <dbReference type="ARBA" id="ARBA00022777"/>
    </source>
</evidence>